<feature type="domain" description="L-asparaginase N-terminal" evidence="3">
    <location>
        <begin position="3"/>
        <end position="72"/>
    </location>
</feature>
<gene>
    <name evidence="4" type="ORF">NF717_12600</name>
</gene>
<accession>A0A9X4P2A7</accession>
<dbReference type="PANTHER" id="PTHR11707:SF28">
    <property type="entry name" value="60 KDA LYSOPHOSPHOLIPASE"/>
    <property type="match status" value="1"/>
</dbReference>
<dbReference type="GO" id="GO:0004067">
    <property type="term" value="F:asparaginase activity"/>
    <property type="evidence" value="ECO:0007669"/>
    <property type="project" value="UniProtKB-UniRule"/>
</dbReference>
<dbReference type="PIRSF" id="PIRSF500176">
    <property type="entry name" value="L_ASNase"/>
    <property type="match status" value="1"/>
</dbReference>
<dbReference type="InterPro" id="IPR037152">
    <property type="entry name" value="L-asparaginase_N_sf"/>
</dbReference>
<feature type="non-terminal residue" evidence="4">
    <location>
        <position position="72"/>
    </location>
</feature>
<evidence type="ECO:0000313" key="5">
    <source>
        <dbReference type="Proteomes" id="UP001153199"/>
    </source>
</evidence>
<dbReference type="Proteomes" id="UP001153199">
    <property type="component" value="Unassembled WGS sequence"/>
</dbReference>
<dbReference type="Gene3D" id="3.40.50.1170">
    <property type="entry name" value="L-asparaginase, N-terminal domain"/>
    <property type="match status" value="1"/>
</dbReference>
<proteinExistence type="predicted"/>
<dbReference type="Pfam" id="PF00710">
    <property type="entry name" value="Asparaginase"/>
    <property type="match status" value="1"/>
</dbReference>
<feature type="non-terminal residue" evidence="4">
    <location>
        <position position="1"/>
    </location>
</feature>
<evidence type="ECO:0000256" key="1">
    <source>
        <dbReference type="PIRSR" id="PIRSR001220-2"/>
    </source>
</evidence>
<evidence type="ECO:0000259" key="3">
    <source>
        <dbReference type="Pfam" id="PF00710"/>
    </source>
</evidence>
<dbReference type="SUPFAM" id="SSF53774">
    <property type="entry name" value="Glutaminase/Asparaginase"/>
    <property type="match status" value="1"/>
</dbReference>
<dbReference type="InterPro" id="IPR036152">
    <property type="entry name" value="Asp/glu_Ase-like_sf"/>
</dbReference>
<dbReference type="RefSeq" id="WP_279369255.1">
    <property type="nucleotide sequence ID" value="NZ_JAMWFV010000292.1"/>
</dbReference>
<dbReference type="PROSITE" id="PS51732">
    <property type="entry name" value="ASN_GLN_ASE_3"/>
    <property type="match status" value="1"/>
</dbReference>
<dbReference type="AlphaFoldDB" id="A0A9X4P2A7"/>
<sequence length="72" mass="8390">TKALEPFDFNHLLDNVPKLKMLDFDVEHYQFENPIDSSAMTPDHWGEMVKVIEDNYEKYDGFVVLHGTDTMA</sequence>
<organism evidence="4 5">
    <name type="scientific">Lactococcus formosensis</name>
    <dbReference type="NCBI Taxonomy" id="1281486"/>
    <lineage>
        <taxon>Bacteria</taxon>
        <taxon>Bacillati</taxon>
        <taxon>Bacillota</taxon>
        <taxon>Bacilli</taxon>
        <taxon>Lactobacillales</taxon>
        <taxon>Streptococcaceae</taxon>
        <taxon>Lactococcus</taxon>
    </lineage>
</organism>
<protein>
    <submittedName>
        <fullName evidence="4">Asparaginase</fullName>
    </submittedName>
</protein>
<feature type="active site" evidence="2">
    <location>
        <position position="68"/>
    </location>
</feature>
<dbReference type="InterPro" id="IPR027475">
    <property type="entry name" value="Asparaginase/glutaminase_AS2"/>
</dbReference>
<dbReference type="InterPro" id="IPR006034">
    <property type="entry name" value="Asparaginase/glutaminase-like"/>
</dbReference>
<feature type="binding site" evidence="1">
    <location>
        <begin position="68"/>
        <end position="69"/>
    </location>
    <ligand>
        <name>substrate</name>
    </ligand>
</feature>
<dbReference type="PANTHER" id="PTHR11707">
    <property type="entry name" value="L-ASPARAGINASE"/>
    <property type="match status" value="1"/>
</dbReference>
<evidence type="ECO:0000313" key="4">
    <source>
        <dbReference type="EMBL" id="MDG6146475.1"/>
    </source>
</evidence>
<dbReference type="InterPro" id="IPR027474">
    <property type="entry name" value="L-asparaginase_N"/>
</dbReference>
<name>A0A9X4P2A7_9LACT</name>
<feature type="binding site" evidence="1">
    <location>
        <position position="37"/>
    </location>
    <ligand>
        <name>substrate</name>
    </ligand>
</feature>
<evidence type="ECO:0000256" key="2">
    <source>
        <dbReference type="PROSITE-ProRule" id="PRU10100"/>
    </source>
</evidence>
<comment type="caution">
    <text evidence="4">The sequence shown here is derived from an EMBL/GenBank/DDBJ whole genome shotgun (WGS) entry which is preliminary data.</text>
</comment>
<dbReference type="PIRSF" id="PIRSF001220">
    <property type="entry name" value="L-ASNase_gatD"/>
    <property type="match status" value="1"/>
</dbReference>
<reference evidence="4" key="1">
    <citation type="submission" date="2022-06" db="EMBL/GenBank/DDBJ databases">
        <title>Lactococcus from bovine mastitis in China.</title>
        <authorList>
            <person name="Lin Y."/>
            <person name="Han B."/>
        </authorList>
    </citation>
    <scope>NUCLEOTIDE SEQUENCE</scope>
    <source>
        <strain evidence="4">Ningxia-I-26</strain>
    </source>
</reference>
<dbReference type="EMBL" id="JAMWFV010000292">
    <property type="protein sequence ID" value="MDG6146475.1"/>
    <property type="molecule type" value="Genomic_DNA"/>
</dbReference>
<keyword evidence="5" id="KW-1185">Reference proteome</keyword>
<dbReference type="PROSITE" id="PS00917">
    <property type="entry name" value="ASN_GLN_ASE_2"/>
    <property type="match status" value="1"/>
</dbReference>